<feature type="domain" description="PhoD-like phosphatase metallophosphatase" evidence="3">
    <location>
        <begin position="46"/>
        <end position="323"/>
    </location>
</feature>
<dbReference type="EMBL" id="LR743601">
    <property type="protein sequence ID" value="CAA2631171.1"/>
    <property type="molecule type" value="Genomic_DNA"/>
</dbReference>
<dbReference type="AlphaFoldDB" id="A0A7I8JJU0"/>
<protein>
    <recommendedName>
        <fullName evidence="3">PhoD-like phosphatase metallophosphatase domain-containing protein</fullName>
    </recommendedName>
</protein>
<evidence type="ECO:0000256" key="1">
    <source>
        <dbReference type="SAM" id="Phobius"/>
    </source>
</evidence>
<dbReference type="Pfam" id="PF09423">
    <property type="entry name" value="PhoD"/>
    <property type="match status" value="1"/>
</dbReference>
<keyword evidence="1" id="KW-0812">Transmembrane</keyword>
<dbReference type="InterPro" id="IPR029052">
    <property type="entry name" value="Metallo-depent_PP-like"/>
</dbReference>
<accession>A0A7I8JJU0</accession>
<feature type="signal peptide" evidence="2">
    <location>
        <begin position="1"/>
        <end position="15"/>
    </location>
</feature>
<organism evidence="4">
    <name type="scientific">Spirodela intermedia</name>
    <name type="common">Intermediate duckweed</name>
    <dbReference type="NCBI Taxonomy" id="51605"/>
    <lineage>
        <taxon>Eukaryota</taxon>
        <taxon>Viridiplantae</taxon>
        <taxon>Streptophyta</taxon>
        <taxon>Embryophyta</taxon>
        <taxon>Tracheophyta</taxon>
        <taxon>Spermatophyta</taxon>
        <taxon>Magnoliopsida</taxon>
        <taxon>Liliopsida</taxon>
        <taxon>Araceae</taxon>
        <taxon>Lemnoideae</taxon>
        <taxon>Spirodela</taxon>
    </lineage>
</organism>
<dbReference type="PANTHER" id="PTHR33987:SF1">
    <property type="entry name" value="CALCINEURIN-LIKE METALLO-PHOSPHOESTERASE SUPERFAMILY PROTEIN"/>
    <property type="match status" value="1"/>
</dbReference>
<dbReference type="Proteomes" id="UP001189122">
    <property type="component" value="Unassembled WGS sequence"/>
</dbReference>
<keyword evidence="1" id="KW-1133">Transmembrane helix</keyword>
<feature type="chain" id="PRO_5029733957" description="PhoD-like phosphatase metallophosphatase domain-containing protein" evidence="2">
    <location>
        <begin position="16"/>
        <end position="455"/>
    </location>
</feature>
<dbReference type="SUPFAM" id="SSF56300">
    <property type="entry name" value="Metallo-dependent phosphatases"/>
    <property type="match status" value="1"/>
</dbReference>
<evidence type="ECO:0000313" key="5">
    <source>
        <dbReference type="Proteomes" id="UP001189122"/>
    </source>
</evidence>
<evidence type="ECO:0000313" key="4">
    <source>
        <dbReference type="EMBL" id="CAA2631171.1"/>
    </source>
</evidence>
<evidence type="ECO:0000259" key="3">
    <source>
        <dbReference type="Pfam" id="PF09423"/>
    </source>
</evidence>
<sequence>MSARLVIFLIFLAAGNEPCAHRGWSERGVAAELRAGEEGRVVSRIAFGSCANQNASQPIWSAINEFDPQLFIWLGDNIYGDNKRPPRVFGKERTIGPWKNVPVFFPASEKELRERYRLQKSKPGYSNLRRRAQVIGTWDDHDYGLNDAGKEFSGKNITQKLLLDFLDEAPDSPRFRQAGVYASYLFGPKGKQIKVILLDTRYHRDPIRSDGSILGEIQWAWLDKELRSPATQITIIGSSIQVISNLSATTAPLFHMECWGRFPKERRRLFELIEKSNRSRVVFISGDVHYAEITRYDCATGYPLYDVTSSGITQGVEKVVPSLAFLVRLAALVTPATVRVYNSKCRYKSCTYGMPNFGAIEVDWDATPQTLRLEARDSNGDPVLGVSIPLSDLQVSANSIRHRDCILEVNLPWILRRRLSILVFVSITVFLMLLIVLVCIIISLANRLLRKCKID</sequence>
<dbReference type="Gene3D" id="3.60.21.70">
    <property type="entry name" value="PhoD-like phosphatase"/>
    <property type="match status" value="1"/>
</dbReference>
<keyword evidence="2" id="KW-0732">Signal</keyword>
<dbReference type="InterPro" id="IPR038607">
    <property type="entry name" value="PhoD-like_sf"/>
</dbReference>
<dbReference type="PANTHER" id="PTHR33987">
    <property type="entry name" value="CALCINEURIN-LIKE METALLO-PHOSPHOESTERASE SUPERFAMILY PROTEIN"/>
    <property type="match status" value="1"/>
</dbReference>
<feature type="transmembrane region" description="Helical" evidence="1">
    <location>
        <begin position="421"/>
        <end position="445"/>
    </location>
</feature>
<evidence type="ECO:0000256" key="2">
    <source>
        <dbReference type="SAM" id="SignalP"/>
    </source>
</evidence>
<reference evidence="4 5" key="1">
    <citation type="submission" date="2019-12" db="EMBL/GenBank/DDBJ databases">
        <authorList>
            <person name="Scholz U."/>
            <person name="Mascher M."/>
            <person name="Fiebig A."/>
        </authorList>
    </citation>
    <scope>NUCLEOTIDE SEQUENCE</scope>
</reference>
<dbReference type="CDD" id="cd07389">
    <property type="entry name" value="MPP_PhoD"/>
    <property type="match status" value="1"/>
</dbReference>
<proteinExistence type="predicted"/>
<gene>
    <name evidence="4" type="ORF">SI7747_14016819</name>
</gene>
<dbReference type="InterPro" id="IPR018946">
    <property type="entry name" value="PhoD-like_MPP"/>
</dbReference>
<keyword evidence="5" id="KW-1185">Reference proteome</keyword>
<keyword evidence="1" id="KW-0472">Membrane</keyword>
<name>A0A7I8JJU0_SPIIN</name>
<dbReference type="EMBL" id="CACRZD030000014">
    <property type="protein sequence ID" value="CAA6670414.1"/>
    <property type="molecule type" value="Genomic_DNA"/>
</dbReference>